<proteinExistence type="predicted"/>
<gene>
    <name evidence="1" type="ORF">F4821DRAFT_242207</name>
</gene>
<protein>
    <submittedName>
        <fullName evidence="1">Spherulin 4-like cell surface</fullName>
    </submittedName>
</protein>
<comment type="caution">
    <text evidence="1">The sequence shown here is derived from an EMBL/GenBank/DDBJ whole genome shotgun (WGS) entry which is preliminary data.</text>
</comment>
<keyword evidence="2" id="KW-1185">Reference proteome</keyword>
<evidence type="ECO:0000313" key="1">
    <source>
        <dbReference type="EMBL" id="KAI6084741.1"/>
    </source>
</evidence>
<name>A0ACC0CWP4_9PEZI</name>
<sequence>MYSLLSLAALVAAAAAKTGIILPLYEYPSGDAATADWNGAIAAATAHPDVDFYVIVNDNSGPPYTPNPPDAIKDFASFLGAWNALSNVKLIGYIATSYGAKSDSDVETAVDQYVAWTTAEGWTGTYDIHMDGIFFDEIDTSTTQLSHNTAITQYAKSKFAGPVVLNPGTFVQSGSESLFDVADAIVDIEACYTHSVGRVDFNGYACDPSASGYTAFTPALLDQLGTDQTHLSKSSVIVHDFYESWSPYEPASEDTLQTDIAAVVAKGLHSLYFAQLGYNTNFTGAEPASITTVAKLLAAA</sequence>
<accession>A0ACC0CWP4</accession>
<evidence type="ECO:0000313" key="2">
    <source>
        <dbReference type="Proteomes" id="UP001497680"/>
    </source>
</evidence>
<organism evidence="1 2">
    <name type="scientific">Hypoxylon rubiginosum</name>
    <dbReference type="NCBI Taxonomy" id="110542"/>
    <lineage>
        <taxon>Eukaryota</taxon>
        <taxon>Fungi</taxon>
        <taxon>Dikarya</taxon>
        <taxon>Ascomycota</taxon>
        <taxon>Pezizomycotina</taxon>
        <taxon>Sordariomycetes</taxon>
        <taxon>Xylariomycetidae</taxon>
        <taxon>Xylariales</taxon>
        <taxon>Hypoxylaceae</taxon>
        <taxon>Hypoxylon</taxon>
    </lineage>
</organism>
<dbReference type="EMBL" id="MU394333">
    <property type="protein sequence ID" value="KAI6084741.1"/>
    <property type="molecule type" value="Genomic_DNA"/>
</dbReference>
<reference evidence="1 2" key="1">
    <citation type="journal article" date="2022" name="New Phytol.">
        <title>Ecological generalism drives hyperdiversity of secondary metabolite gene clusters in xylarialean endophytes.</title>
        <authorList>
            <person name="Franco M.E.E."/>
            <person name="Wisecaver J.H."/>
            <person name="Arnold A.E."/>
            <person name="Ju Y.M."/>
            <person name="Slot J.C."/>
            <person name="Ahrendt S."/>
            <person name="Moore L.P."/>
            <person name="Eastman K.E."/>
            <person name="Scott K."/>
            <person name="Konkel Z."/>
            <person name="Mondo S.J."/>
            <person name="Kuo A."/>
            <person name="Hayes R.D."/>
            <person name="Haridas S."/>
            <person name="Andreopoulos B."/>
            <person name="Riley R."/>
            <person name="LaButti K."/>
            <person name="Pangilinan J."/>
            <person name="Lipzen A."/>
            <person name="Amirebrahimi M."/>
            <person name="Yan J."/>
            <person name="Adam C."/>
            <person name="Keymanesh K."/>
            <person name="Ng V."/>
            <person name="Louie K."/>
            <person name="Northen T."/>
            <person name="Drula E."/>
            <person name="Henrissat B."/>
            <person name="Hsieh H.M."/>
            <person name="Youens-Clark K."/>
            <person name="Lutzoni F."/>
            <person name="Miadlikowska J."/>
            <person name="Eastwood D.C."/>
            <person name="Hamelin R.C."/>
            <person name="Grigoriev I.V."/>
            <person name="U'Ren J.M."/>
        </authorList>
    </citation>
    <scope>NUCLEOTIDE SEQUENCE [LARGE SCALE GENOMIC DNA]</scope>
    <source>
        <strain evidence="1 2">ER1909</strain>
    </source>
</reference>
<dbReference type="Proteomes" id="UP001497680">
    <property type="component" value="Unassembled WGS sequence"/>
</dbReference>